<evidence type="ECO:0000256" key="1">
    <source>
        <dbReference type="SAM" id="Phobius"/>
    </source>
</evidence>
<name>A0A167HQ69_9FLAO</name>
<keyword evidence="1" id="KW-0472">Membrane</keyword>
<feature type="transmembrane region" description="Helical" evidence="1">
    <location>
        <begin position="56"/>
        <end position="76"/>
    </location>
</feature>
<reference evidence="2 3" key="1">
    <citation type="submission" date="2016-02" db="EMBL/GenBank/DDBJ databases">
        <title>Ulvibacter sp. LPB0005, isolated from Thais luteostoma.</title>
        <authorList>
            <person name="Shin S.-K."/>
            <person name="Yi H."/>
        </authorList>
    </citation>
    <scope>NUCLEOTIDE SEQUENCE [LARGE SCALE GENOMIC DNA]</scope>
    <source>
        <strain evidence="2 3">LPB0005</strain>
    </source>
</reference>
<gene>
    <name evidence="2" type="ORF">ULVI_09715</name>
</gene>
<dbReference type="SUPFAM" id="SSF55961">
    <property type="entry name" value="Bet v1-like"/>
    <property type="match status" value="1"/>
</dbReference>
<evidence type="ECO:0000313" key="2">
    <source>
        <dbReference type="EMBL" id="OAB78848.1"/>
    </source>
</evidence>
<keyword evidence="1" id="KW-1133">Transmembrane helix</keyword>
<protein>
    <recommendedName>
        <fullName evidence="4">Polyketide cyclase</fullName>
    </recommendedName>
</protein>
<dbReference type="Proteomes" id="UP000077013">
    <property type="component" value="Unassembled WGS sequence"/>
</dbReference>
<dbReference type="EMBL" id="LRXL01000037">
    <property type="protein sequence ID" value="OAB78848.1"/>
    <property type="molecule type" value="Genomic_DNA"/>
</dbReference>
<dbReference type="AlphaFoldDB" id="A0A167HQ69"/>
<keyword evidence="1" id="KW-0812">Transmembrane</keyword>
<feature type="transmembrane region" description="Helical" evidence="1">
    <location>
        <begin position="28"/>
        <end position="44"/>
    </location>
</feature>
<evidence type="ECO:0008006" key="4">
    <source>
        <dbReference type="Google" id="ProtNLM"/>
    </source>
</evidence>
<comment type="caution">
    <text evidence="2">The sequence shown here is derived from an EMBL/GenBank/DDBJ whole genome shotgun (WGS) entry which is preliminary data.</text>
</comment>
<organism evidence="2 3">
    <name type="scientific">Cochleicola gelatinilyticus</name>
    <dbReference type="NCBI Taxonomy" id="1763537"/>
    <lineage>
        <taxon>Bacteria</taxon>
        <taxon>Pseudomonadati</taxon>
        <taxon>Bacteroidota</taxon>
        <taxon>Flavobacteriia</taxon>
        <taxon>Flavobacteriales</taxon>
        <taxon>Flavobacteriaceae</taxon>
        <taxon>Cochleicola</taxon>
    </lineage>
</organism>
<keyword evidence="3" id="KW-1185">Reference proteome</keyword>
<sequence length="246" mass="27879">MMGFIALFIACIALLVLGIEGIVCILMSLPLFIISTLLGIVLVHRVNIRNINNPKIILALIVGYIFAFFTLDYVNYTEDLIPVTSTIVIENSIEKVWGNAIKGSQFSKPDLLLDKLGIAYPKSSQFKSEGIGAIREYNFTTGSYLQAVSKWDPPYIVEFNTKEAPIHMTENNPFWEISPTHLFGYFVSIKGAVKLTELSSKKTKVENTTWYQVHMTPIPYWKLWSNGVVKRFQKAFLENLKDDSEN</sequence>
<accession>A0A167HQ69</accession>
<proteinExistence type="predicted"/>
<evidence type="ECO:0000313" key="3">
    <source>
        <dbReference type="Proteomes" id="UP000077013"/>
    </source>
</evidence>
<dbReference type="STRING" id="1763537.ULVI_09715"/>